<evidence type="ECO:0000313" key="2">
    <source>
        <dbReference type="EMBL" id="MBO7748464.1"/>
    </source>
</evidence>
<dbReference type="SUPFAM" id="SSF53850">
    <property type="entry name" value="Periplasmic binding protein-like II"/>
    <property type="match status" value="1"/>
</dbReference>
<dbReference type="EMBL" id="JAGGDJ010000058">
    <property type="protein sequence ID" value="MBO7748464.1"/>
    <property type="molecule type" value="Genomic_DNA"/>
</dbReference>
<name>A0ABS3WJG6_9BACL</name>
<accession>A0ABS3WJG6</accession>
<comment type="caution">
    <text evidence="2">The sequence shown here is derived from an EMBL/GenBank/DDBJ whole genome shotgun (WGS) entry which is preliminary data.</text>
</comment>
<dbReference type="PANTHER" id="PTHR43649:SF12">
    <property type="entry name" value="DIACETYLCHITOBIOSE BINDING PROTEIN DASA"/>
    <property type="match status" value="1"/>
</dbReference>
<feature type="region of interest" description="Disordered" evidence="1">
    <location>
        <begin position="451"/>
        <end position="471"/>
    </location>
</feature>
<dbReference type="PANTHER" id="PTHR43649">
    <property type="entry name" value="ARABINOSE-BINDING PROTEIN-RELATED"/>
    <property type="match status" value="1"/>
</dbReference>
<dbReference type="RefSeq" id="WP_208851021.1">
    <property type="nucleotide sequence ID" value="NZ_JAGGDJ010000058.1"/>
</dbReference>
<protein>
    <submittedName>
        <fullName evidence="2">ABC transporter substrate-binding protein</fullName>
    </submittedName>
</protein>
<organism evidence="2 3">
    <name type="scientific">Paenibacillus artemisiicola</name>
    <dbReference type="NCBI Taxonomy" id="1172618"/>
    <lineage>
        <taxon>Bacteria</taxon>
        <taxon>Bacillati</taxon>
        <taxon>Bacillota</taxon>
        <taxon>Bacilli</taxon>
        <taxon>Bacillales</taxon>
        <taxon>Paenibacillaceae</taxon>
        <taxon>Paenibacillus</taxon>
    </lineage>
</organism>
<dbReference type="Pfam" id="PF01547">
    <property type="entry name" value="SBP_bac_1"/>
    <property type="match status" value="1"/>
</dbReference>
<evidence type="ECO:0000256" key="1">
    <source>
        <dbReference type="SAM" id="MobiDB-lite"/>
    </source>
</evidence>
<dbReference type="Proteomes" id="UP000670947">
    <property type="component" value="Unassembled WGS sequence"/>
</dbReference>
<evidence type="ECO:0000313" key="3">
    <source>
        <dbReference type="Proteomes" id="UP000670947"/>
    </source>
</evidence>
<dbReference type="InterPro" id="IPR050490">
    <property type="entry name" value="Bact_solute-bd_prot1"/>
</dbReference>
<reference evidence="2 3" key="1">
    <citation type="submission" date="2021-03" db="EMBL/GenBank/DDBJ databases">
        <title>Paenibacillus artemisicola MWE-103 whole genome sequence.</title>
        <authorList>
            <person name="Ham Y.J."/>
        </authorList>
    </citation>
    <scope>NUCLEOTIDE SEQUENCE [LARGE SCALE GENOMIC DNA]</scope>
    <source>
        <strain evidence="2 3">MWE-103</strain>
    </source>
</reference>
<dbReference type="Gene3D" id="3.40.190.10">
    <property type="entry name" value="Periplasmic binding protein-like II"/>
    <property type="match status" value="2"/>
</dbReference>
<proteinExistence type="predicted"/>
<dbReference type="CDD" id="cd14748">
    <property type="entry name" value="PBP2_UgpB"/>
    <property type="match status" value="1"/>
</dbReference>
<dbReference type="InterPro" id="IPR006059">
    <property type="entry name" value="SBP"/>
</dbReference>
<gene>
    <name evidence="2" type="ORF">I8J29_30190</name>
</gene>
<sequence length="471" mass="51043">MVKKLLTRGKAAMLLLLLVLFAAGLLLEACDKGLYGGKAEGLPADAPPSEEGANGSGGPVTISFWFPWGGGFKQEFYDTVVKPFEDANPDIKVELSFVENSNNSQSSEKLLTAVAGGSGPDVAMVDRFIVSEWAAKDALEDVTEEARADGMAGIYYPGVWSETQYAGRTYALPWNVDARAMFYNKTLMKQAGLDPGKPPRTIAELDAMAARMFKTGAAGKFDQVGFIPWQAQGFLYTYGWAFGGEWERGGKLTPNDPRNVKALAWMQGYGKKYGAGKLGAFADELRQADLNPFLSGRVGFAIEGNWLLNDIASANFEWGVAPMPTIDGGSRVSWAGGWSFVMPKGAKHREQAWRFMRFVAGKEGSLLWAGRAAGKNDLTCIPEVNAQLGLDKQEPLNVFVKLLQHARIRPVTPVGGYMWDELVRAQNLAVKGQGDPQALLDGVKRHLDARLSGVEESRSGSGGPLGDARYE</sequence>
<keyword evidence="3" id="KW-1185">Reference proteome</keyword>